<dbReference type="Gene3D" id="1.10.437.20">
    <property type="entry name" value="dsDNA poxvirus"/>
    <property type="match status" value="1"/>
</dbReference>
<reference evidence="1" key="1">
    <citation type="journal article" date="2018" name="Viruses">
        <title>Genome Sequences of Akhmeta Virus, an Early Divergent Old World Orthopoxvirus.</title>
        <authorList>
            <person name="Gao J"/>
            <person name="Gigante C"/>
            <person name="Khmaladze E"/>
            <person name="Liu P"/>
            <person name="Tang S"/>
            <person name="Wilkins K"/>
            <person name="Zhao K"/>
            <person name="Davidson W"/>
            <person name="Nakazawa Y"/>
            <person name="Maghlakelidze G"/>
            <person name="Geleishvili M"/>
            <person name="Kokhreidze M"/>
            <person name="Carroll DS"/>
            <person name="Emerson G Li.Y."/>
        </authorList>
    </citation>
    <scope>NUCLEOTIDE SEQUENCE [LARGE SCALE GENOMIC DNA]</scope>
    <source>
        <strain evidence="1">Vani_2010</strain>
    </source>
</reference>
<evidence type="ECO:0000313" key="1">
    <source>
        <dbReference type="EMBL" id="AXN75410.1"/>
    </source>
</evidence>
<dbReference type="InterPro" id="IPR022819">
    <property type="entry name" value="Poxvirus_Bcl-2-like"/>
</dbReference>
<organism evidence="1">
    <name type="scientific">Orthopoxvirus akhmetapox</name>
    <dbReference type="NCBI Taxonomy" id="2200830"/>
    <lineage>
        <taxon>Viruses</taxon>
        <taxon>Varidnaviria</taxon>
        <taxon>Bamfordvirae</taxon>
        <taxon>Nucleocytoviricota</taxon>
        <taxon>Pokkesviricetes</taxon>
        <taxon>Chitovirales</taxon>
        <taxon>Poxviridae</taxon>
        <taxon>Chordopoxvirinae</taxon>
        <taxon>Orthopoxvirus</taxon>
    </lineage>
</organism>
<gene>
    <name evidence="1" type="ORF">AKMV-Vani-186</name>
</gene>
<reference evidence="1" key="2">
    <citation type="submission" date="2018-07" db="EMBL/GenBank/DDBJ databases">
        <authorList>
            <person name="Gao J."/>
            <person name="Li Y."/>
            <person name="Wang H."/>
        </authorList>
    </citation>
    <scope>NUCLEOTIDE SEQUENCE</scope>
    <source>
        <strain evidence="1">Vani_2010</strain>
    </source>
</reference>
<proteinExistence type="predicted"/>
<name>A0A346FT17_9POXV</name>
<accession>A0A346FT17</accession>
<dbReference type="Proteomes" id="UP000317500">
    <property type="component" value="Segment"/>
</dbReference>
<dbReference type="Pfam" id="PF06227">
    <property type="entry name" value="Poxv_Bcl-2-like"/>
    <property type="match status" value="1"/>
</dbReference>
<dbReference type="InterPro" id="IPR043018">
    <property type="entry name" value="Poxvirus_sf"/>
</dbReference>
<protein>
    <submittedName>
        <fullName evidence="1">Uncharacterized protein</fullName>
    </submittedName>
</protein>
<sequence>MITMDIKIDISISGDKVTVTTSNRDNNENEERKKCLPLQNDKCTTDVKPDYLEYDDLLDRDDMSTILEEYFMYRGLLGLRIKYGRLFNEIRKLDNDAEEQFGAIEELNQKLRLNSEDGANNFIDYIEVQKQDIIKLTVYDCMSMIGLCACVLDVWRKEKLFSRWKYCILAIKLFIDDYMLDKIKSILQNRLVYVEMS</sequence>
<dbReference type="EMBL" id="MH607143">
    <property type="protein sequence ID" value="AXN75410.1"/>
    <property type="molecule type" value="Genomic_DNA"/>
</dbReference>